<evidence type="ECO:0000256" key="6">
    <source>
        <dbReference type="PROSITE-ProRule" id="PRU00169"/>
    </source>
</evidence>
<dbReference type="SUPFAM" id="SSF52172">
    <property type="entry name" value="CheY-like"/>
    <property type="match status" value="1"/>
</dbReference>
<dbReference type="InterPro" id="IPR003661">
    <property type="entry name" value="HisK_dim/P_dom"/>
</dbReference>
<evidence type="ECO:0000256" key="1">
    <source>
        <dbReference type="ARBA" id="ARBA00000085"/>
    </source>
</evidence>
<dbReference type="SUPFAM" id="SSF47384">
    <property type="entry name" value="Homodimeric domain of signal transducing histidine kinase"/>
    <property type="match status" value="1"/>
</dbReference>
<dbReference type="CDD" id="cd00082">
    <property type="entry name" value="HisKA"/>
    <property type="match status" value="1"/>
</dbReference>
<dbReference type="KEGG" id="oxy:HCG48_22075"/>
<dbReference type="Proteomes" id="UP000500857">
    <property type="component" value="Chromosome"/>
</dbReference>
<dbReference type="PANTHER" id="PTHR43547">
    <property type="entry name" value="TWO-COMPONENT HISTIDINE KINASE"/>
    <property type="match status" value="1"/>
</dbReference>
<keyword evidence="5" id="KW-0902">Two-component regulatory system</keyword>
<dbReference type="SUPFAM" id="SSF55874">
    <property type="entry name" value="ATPase domain of HSP90 chaperone/DNA topoisomerase II/histidine kinase"/>
    <property type="match status" value="1"/>
</dbReference>
<evidence type="ECO:0000313" key="9">
    <source>
        <dbReference type="EMBL" id="QIZ72954.1"/>
    </source>
</evidence>
<dbReference type="SMART" id="SM00448">
    <property type="entry name" value="REC"/>
    <property type="match status" value="1"/>
</dbReference>
<evidence type="ECO:0000313" key="10">
    <source>
        <dbReference type="Proteomes" id="UP000500857"/>
    </source>
</evidence>
<dbReference type="InterPro" id="IPR011006">
    <property type="entry name" value="CheY-like_superfamily"/>
</dbReference>
<dbReference type="InterPro" id="IPR001789">
    <property type="entry name" value="Sig_transdc_resp-reg_receiver"/>
</dbReference>
<dbReference type="InterPro" id="IPR003594">
    <property type="entry name" value="HATPase_dom"/>
</dbReference>
<organism evidence="9 10">
    <name type="scientific">Oxynema aestuarii AP17</name>
    <dbReference type="NCBI Taxonomy" id="2064643"/>
    <lineage>
        <taxon>Bacteria</taxon>
        <taxon>Bacillati</taxon>
        <taxon>Cyanobacteriota</taxon>
        <taxon>Cyanophyceae</taxon>
        <taxon>Oscillatoriophycideae</taxon>
        <taxon>Oscillatoriales</taxon>
        <taxon>Oscillatoriaceae</taxon>
        <taxon>Oxynema</taxon>
        <taxon>Oxynema aestuarii</taxon>
    </lineage>
</organism>
<keyword evidence="3 6" id="KW-0597">Phosphoprotein</keyword>
<evidence type="ECO:0000256" key="3">
    <source>
        <dbReference type="ARBA" id="ARBA00022553"/>
    </source>
</evidence>
<keyword evidence="4" id="KW-0418">Kinase</keyword>
<feature type="domain" description="Histidine kinase" evidence="7">
    <location>
        <begin position="176"/>
        <end position="433"/>
    </location>
</feature>
<dbReference type="InterPro" id="IPR036890">
    <property type="entry name" value="HATPase_C_sf"/>
</dbReference>
<gene>
    <name evidence="9" type="ORF">HCG48_22075</name>
</gene>
<dbReference type="CDD" id="cd19920">
    <property type="entry name" value="REC_PA4781-like"/>
    <property type="match status" value="1"/>
</dbReference>
<sequence length="435" mass="48713">MILDPIGESARILIVDDNPTNLKVLCDSIKGSGWTILVATDGETAIEQTEYASPDLILLDVMMPGIDGFETCKRLKANPNTAEIPIIFMTALADTVDKVKGLELGAVDYITKPFQTEEAIARVKVHLKLRWFSQTLEEQVKQRTLELQNALEELKTSQLQLVHSEKMSTLGQLVAGVAHEINNPINFIDGNLRYIQDYGKALIEHLQLYRETFPNPGDGIATHAESIDLPYILEDFPKTIQSMKLGSERIRSISRSLTTFSRNDLSNRVLFDIHSGIDSTLVILRHRLKGNPDRPEIKIIKNYGNIPEVRCYPSQLNQVFMNILSNAIDALEESDRDRSYEDIEANPNEIRIYSTCKEGYISVSFKDNGVGMPQEVQTCVFDYLFTTKPVGKGTGLGLSISRTIVEEKHRGRLCCYSSPGCGTEFTVEIPISEPE</sequence>
<reference evidence="9 10" key="1">
    <citation type="submission" date="2020-04" db="EMBL/GenBank/DDBJ databases">
        <authorList>
            <person name="Basu S."/>
            <person name="Maruthanayagam V."/>
            <person name="Chakraborty S."/>
            <person name="Pramanik A."/>
            <person name="Mukherjee J."/>
            <person name="Brink B."/>
        </authorList>
    </citation>
    <scope>NUCLEOTIDE SEQUENCE [LARGE SCALE GENOMIC DNA]</scope>
    <source>
        <strain evidence="9 10">AP17</strain>
    </source>
</reference>
<dbReference type="Gene3D" id="3.30.565.10">
    <property type="entry name" value="Histidine kinase-like ATPase, C-terminal domain"/>
    <property type="match status" value="1"/>
</dbReference>
<dbReference type="Gene3D" id="1.10.287.130">
    <property type="match status" value="1"/>
</dbReference>
<feature type="modified residue" description="4-aspartylphosphate" evidence="6">
    <location>
        <position position="60"/>
    </location>
</feature>
<comment type="catalytic activity">
    <reaction evidence="1">
        <text>ATP + protein L-histidine = ADP + protein N-phospho-L-histidine.</text>
        <dbReference type="EC" id="2.7.13.3"/>
    </reaction>
</comment>
<dbReference type="PANTHER" id="PTHR43547:SF2">
    <property type="entry name" value="HYBRID SIGNAL TRANSDUCTION HISTIDINE KINASE C"/>
    <property type="match status" value="1"/>
</dbReference>
<name>A0A6H1U291_9CYAN</name>
<dbReference type="InterPro" id="IPR005467">
    <property type="entry name" value="His_kinase_dom"/>
</dbReference>
<dbReference type="PROSITE" id="PS50109">
    <property type="entry name" value="HIS_KIN"/>
    <property type="match status" value="1"/>
</dbReference>
<dbReference type="GO" id="GO:0000155">
    <property type="term" value="F:phosphorelay sensor kinase activity"/>
    <property type="evidence" value="ECO:0007669"/>
    <property type="project" value="InterPro"/>
</dbReference>
<dbReference type="AlphaFoldDB" id="A0A6H1U291"/>
<keyword evidence="4" id="KW-0808">Transferase</keyword>
<dbReference type="EC" id="2.7.13.3" evidence="2"/>
<dbReference type="SMART" id="SM00387">
    <property type="entry name" value="HATPase_c"/>
    <property type="match status" value="1"/>
</dbReference>
<proteinExistence type="predicted"/>
<dbReference type="InterPro" id="IPR004358">
    <property type="entry name" value="Sig_transdc_His_kin-like_C"/>
</dbReference>
<evidence type="ECO:0000256" key="5">
    <source>
        <dbReference type="ARBA" id="ARBA00023012"/>
    </source>
</evidence>
<evidence type="ECO:0000259" key="8">
    <source>
        <dbReference type="PROSITE" id="PS50110"/>
    </source>
</evidence>
<dbReference type="Pfam" id="PF02518">
    <property type="entry name" value="HATPase_c"/>
    <property type="match status" value="1"/>
</dbReference>
<protein>
    <recommendedName>
        <fullName evidence="2">histidine kinase</fullName>
        <ecNumber evidence="2">2.7.13.3</ecNumber>
    </recommendedName>
</protein>
<dbReference type="InterPro" id="IPR036097">
    <property type="entry name" value="HisK_dim/P_sf"/>
</dbReference>
<feature type="domain" description="Response regulatory" evidence="8">
    <location>
        <begin position="11"/>
        <end position="127"/>
    </location>
</feature>
<dbReference type="Gene3D" id="3.40.50.2300">
    <property type="match status" value="1"/>
</dbReference>
<dbReference type="PROSITE" id="PS50110">
    <property type="entry name" value="RESPONSE_REGULATORY"/>
    <property type="match status" value="1"/>
</dbReference>
<keyword evidence="10" id="KW-1185">Reference proteome</keyword>
<dbReference type="PRINTS" id="PR00344">
    <property type="entry name" value="BCTRLSENSOR"/>
</dbReference>
<dbReference type="Pfam" id="PF00072">
    <property type="entry name" value="Response_reg"/>
    <property type="match status" value="1"/>
</dbReference>
<evidence type="ECO:0000256" key="4">
    <source>
        <dbReference type="ARBA" id="ARBA00022777"/>
    </source>
</evidence>
<dbReference type="EMBL" id="CP051167">
    <property type="protein sequence ID" value="QIZ72954.1"/>
    <property type="molecule type" value="Genomic_DNA"/>
</dbReference>
<evidence type="ECO:0000256" key="2">
    <source>
        <dbReference type="ARBA" id="ARBA00012438"/>
    </source>
</evidence>
<evidence type="ECO:0000259" key="7">
    <source>
        <dbReference type="PROSITE" id="PS50109"/>
    </source>
</evidence>
<accession>A0A6H1U291</accession>